<dbReference type="InterPro" id="IPR009057">
    <property type="entry name" value="Homeodomain-like_sf"/>
</dbReference>
<dbReference type="Pfam" id="PF00440">
    <property type="entry name" value="TetR_N"/>
    <property type="match status" value="1"/>
</dbReference>
<dbReference type="GO" id="GO:0000976">
    <property type="term" value="F:transcription cis-regulatory region binding"/>
    <property type="evidence" value="ECO:0007669"/>
    <property type="project" value="TreeGrafter"/>
</dbReference>
<dbReference type="Gene3D" id="1.10.357.10">
    <property type="entry name" value="Tetracycline Repressor, domain 2"/>
    <property type="match status" value="1"/>
</dbReference>
<reference evidence="6 7" key="1">
    <citation type="journal article" date="2014" name="Int. J. Syst. Evol. Microbiol.">
        <title>Complete genome sequence of Corynebacterium casei LMG S-19264T (=DSM 44701T), isolated from a smear-ripened cheese.</title>
        <authorList>
            <consortium name="US DOE Joint Genome Institute (JGI-PGF)"/>
            <person name="Walter F."/>
            <person name="Albersmeier A."/>
            <person name="Kalinowski J."/>
            <person name="Ruckert C."/>
        </authorList>
    </citation>
    <scope>NUCLEOTIDE SEQUENCE [LARGE SCALE GENOMIC DNA]</scope>
    <source>
        <strain evidence="6 7">CGMCC 1.12976</strain>
    </source>
</reference>
<evidence type="ECO:0000256" key="1">
    <source>
        <dbReference type="ARBA" id="ARBA00023015"/>
    </source>
</evidence>
<evidence type="ECO:0000259" key="5">
    <source>
        <dbReference type="PROSITE" id="PS50977"/>
    </source>
</evidence>
<keyword evidence="7" id="KW-1185">Reference proteome</keyword>
<dbReference type="EMBL" id="BMGP01000004">
    <property type="protein sequence ID" value="GGF31465.1"/>
    <property type="molecule type" value="Genomic_DNA"/>
</dbReference>
<evidence type="ECO:0000313" key="6">
    <source>
        <dbReference type="EMBL" id="GGF31465.1"/>
    </source>
</evidence>
<dbReference type="SUPFAM" id="SSF46689">
    <property type="entry name" value="Homeodomain-like"/>
    <property type="match status" value="1"/>
</dbReference>
<dbReference type="PANTHER" id="PTHR30055:SF238">
    <property type="entry name" value="MYCOFACTOCIN BIOSYNTHESIS TRANSCRIPTIONAL REGULATOR MFTR-RELATED"/>
    <property type="match status" value="1"/>
</dbReference>
<evidence type="ECO:0000256" key="4">
    <source>
        <dbReference type="PROSITE-ProRule" id="PRU00335"/>
    </source>
</evidence>
<sequence>MNSVLRARALELIEARGFEATTAEDISQAAGISRRTFFRYFPIREDVLFSDHAAYLLAVEQRLTTRHDEPILVAGHALEAVIDGYLLDADFVRRRSAVVRPVSALRDREVLWFREYQTLLASYLSADERGTRGAIFAQIVAAALLAALNQVLERYLETPDGEDPKALFAELLDDIADSMADTGLRGRGPGPEHPERTGVVVINSTLSADEIADLIDKAER</sequence>
<dbReference type="Proteomes" id="UP000598775">
    <property type="component" value="Unassembled WGS sequence"/>
</dbReference>
<dbReference type="Pfam" id="PF17754">
    <property type="entry name" value="TetR_C_14"/>
    <property type="match status" value="1"/>
</dbReference>
<dbReference type="InterPro" id="IPR041347">
    <property type="entry name" value="MftR_C"/>
</dbReference>
<accession>A0A917EYP5</accession>
<feature type="domain" description="HTH tetR-type" evidence="5">
    <location>
        <begin position="1"/>
        <end position="59"/>
    </location>
</feature>
<dbReference type="AlphaFoldDB" id="A0A917EYP5"/>
<dbReference type="Gene3D" id="1.10.10.60">
    <property type="entry name" value="Homeodomain-like"/>
    <property type="match status" value="1"/>
</dbReference>
<dbReference type="InterPro" id="IPR001647">
    <property type="entry name" value="HTH_TetR"/>
</dbReference>
<feature type="DNA-binding region" description="H-T-H motif" evidence="4">
    <location>
        <begin position="22"/>
        <end position="41"/>
    </location>
</feature>
<evidence type="ECO:0000256" key="2">
    <source>
        <dbReference type="ARBA" id="ARBA00023125"/>
    </source>
</evidence>
<dbReference type="PANTHER" id="PTHR30055">
    <property type="entry name" value="HTH-TYPE TRANSCRIPTIONAL REGULATOR RUTR"/>
    <property type="match status" value="1"/>
</dbReference>
<keyword evidence="2 4" id="KW-0238">DNA-binding</keyword>
<gene>
    <name evidence="6" type="ORF">GCM10011399_25770</name>
</gene>
<protein>
    <submittedName>
        <fullName evidence="6">TetR family transcriptional regulator</fullName>
    </submittedName>
</protein>
<comment type="caution">
    <text evidence="6">The sequence shown here is derived from an EMBL/GenBank/DDBJ whole genome shotgun (WGS) entry which is preliminary data.</text>
</comment>
<name>A0A917EYP5_9MICO</name>
<dbReference type="PROSITE" id="PS50977">
    <property type="entry name" value="HTH_TETR_2"/>
    <property type="match status" value="1"/>
</dbReference>
<keyword evidence="3" id="KW-0804">Transcription</keyword>
<dbReference type="InterPro" id="IPR050109">
    <property type="entry name" value="HTH-type_TetR-like_transc_reg"/>
</dbReference>
<proteinExistence type="predicted"/>
<evidence type="ECO:0000313" key="7">
    <source>
        <dbReference type="Proteomes" id="UP000598775"/>
    </source>
</evidence>
<organism evidence="6 7">
    <name type="scientific">Subtercola lobariae</name>
    <dbReference type="NCBI Taxonomy" id="1588641"/>
    <lineage>
        <taxon>Bacteria</taxon>
        <taxon>Bacillati</taxon>
        <taxon>Actinomycetota</taxon>
        <taxon>Actinomycetes</taxon>
        <taxon>Micrococcales</taxon>
        <taxon>Microbacteriaceae</taxon>
        <taxon>Subtercola</taxon>
    </lineage>
</organism>
<keyword evidence="1" id="KW-0805">Transcription regulation</keyword>
<evidence type="ECO:0000256" key="3">
    <source>
        <dbReference type="ARBA" id="ARBA00023163"/>
    </source>
</evidence>
<dbReference type="GO" id="GO:0003700">
    <property type="term" value="F:DNA-binding transcription factor activity"/>
    <property type="evidence" value="ECO:0007669"/>
    <property type="project" value="TreeGrafter"/>
</dbReference>